<evidence type="ECO:0008006" key="3">
    <source>
        <dbReference type="Google" id="ProtNLM"/>
    </source>
</evidence>
<evidence type="ECO:0000313" key="2">
    <source>
        <dbReference type="Proteomes" id="UP000015993"/>
    </source>
</evidence>
<evidence type="ECO:0000313" key="1">
    <source>
        <dbReference type="EMBL" id="EHG20939.1"/>
    </source>
</evidence>
<keyword evidence="2" id="KW-1185">Reference proteome</keyword>
<proteinExistence type="predicted"/>
<protein>
    <recommendedName>
        <fullName evidence="3">Alginate export domain-containing protein</fullName>
    </recommendedName>
</protein>
<sequence>MLSLRTGFRPTSTLKLAALAAVFFTDDYASACYVYEPYLRHAGGFGACYYHGLRTALLGQWQLTKKWDIGVKYSLLHYFNKSAIGAGEQLISSASKNDFSLQLRWRF</sequence>
<dbReference type="EMBL" id="ACZK01000038">
    <property type="protein sequence ID" value="EHG20939.1"/>
    <property type="molecule type" value="Genomic_DNA"/>
</dbReference>
<dbReference type="Proteomes" id="UP000015993">
    <property type="component" value="Unassembled WGS sequence"/>
</dbReference>
<dbReference type="eggNOG" id="COG1555">
    <property type="taxonomic scope" value="Bacteria"/>
</dbReference>
<reference evidence="1 2" key="1">
    <citation type="submission" date="2011-08" db="EMBL/GenBank/DDBJ databases">
        <title>The Genome Sequence of Prevotella sp. oral taxon 302 str. F0323.</title>
        <authorList>
            <consortium name="The Broad Institute Genome Sequencing Platform"/>
            <person name="Earl A."/>
            <person name="Ward D."/>
            <person name="Feldgarden M."/>
            <person name="Gevers D."/>
            <person name="Izard J."/>
            <person name="Blanton J.M."/>
            <person name="Baranova O.V."/>
            <person name="Tanner A.C."/>
            <person name="Dewhirst F.E."/>
            <person name="Young S.K."/>
            <person name="Zeng Q."/>
            <person name="Gargeya S."/>
            <person name="Fitzgerald M."/>
            <person name="Haas B."/>
            <person name="Abouelleil A."/>
            <person name="Alvarado L."/>
            <person name="Arachchi H.M."/>
            <person name="Berlin A."/>
            <person name="Brown A."/>
            <person name="Chapman S.B."/>
            <person name="Chen Z."/>
            <person name="Dunbar C."/>
            <person name="Freedman E."/>
            <person name="Gearin G."/>
            <person name="Gellesch M."/>
            <person name="Goldberg J."/>
            <person name="Griggs A."/>
            <person name="Gujja S."/>
            <person name="Heiman D."/>
            <person name="Howarth C."/>
            <person name="Larson L."/>
            <person name="Lui A."/>
            <person name="MacDonald P.J.P."/>
            <person name="Montmayeur A."/>
            <person name="Murphy C."/>
            <person name="Neiman D."/>
            <person name="Pearson M."/>
            <person name="Priest M."/>
            <person name="Roberts A."/>
            <person name="Saif S."/>
            <person name="Shea T."/>
            <person name="Shenoy N."/>
            <person name="Sisk P."/>
            <person name="Stolte C."/>
            <person name="Sykes S."/>
            <person name="Wortman J."/>
            <person name="Nusbaum C."/>
            <person name="Birren B."/>
        </authorList>
    </citation>
    <scope>NUCLEOTIDE SEQUENCE [LARGE SCALE GENOMIC DNA]</scope>
    <source>
        <strain evidence="1 2">F0323</strain>
    </source>
</reference>
<dbReference type="AlphaFoldDB" id="G5GEE4"/>
<dbReference type="STRING" id="679199.HMPREF9332_01946"/>
<comment type="caution">
    <text evidence="1">The sequence shown here is derived from an EMBL/GenBank/DDBJ whole genome shotgun (WGS) entry which is preliminary data.</text>
</comment>
<gene>
    <name evidence="1" type="ORF">HMPREF9332_01946</name>
</gene>
<accession>G5GEE4</accession>
<dbReference type="OrthoDB" id="9766750at2"/>
<dbReference type="HOGENOM" id="CLU_2204515_0_0_10"/>
<name>G5GEE4_9BACT</name>
<organism evidence="1 2">
    <name type="scientific">Alloprevotella rava F0323</name>
    <dbReference type="NCBI Taxonomy" id="679199"/>
    <lineage>
        <taxon>Bacteria</taxon>
        <taxon>Pseudomonadati</taxon>
        <taxon>Bacteroidota</taxon>
        <taxon>Bacteroidia</taxon>
        <taxon>Bacteroidales</taxon>
        <taxon>Prevotellaceae</taxon>
        <taxon>Alloprevotella</taxon>
    </lineage>
</organism>